<evidence type="ECO:0000256" key="2">
    <source>
        <dbReference type="ARBA" id="ARBA00022642"/>
    </source>
</evidence>
<dbReference type="GO" id="GO:0046872">
    <property type="term" value="F:metal ion binding"/>
    <property type="evidence" value="ECO:0007669"/>
    <property type="project" value="UniProtKB-KW"/>
</dbReference>
<comment type="caution">
    <text evidence="9">The sequence shown here is derived from an EMBL/GenBank/DDBJ whole genome shotgun (WGS) entry which is preliminary data.</text>
</comment>
<dbReference type="Proteomes" id="UP000295777">
    <property type="component" value="Unassembled WGS sequence"/>
</dbReference>
<protein>
    <recommendedName>
        <fullName evidence="6">nicotinamidase</fullName>
        <ecNumber evidence="6">3.5.1.19</ecNumber>
    </recommendedName>
    <alternativeName>
        <fullName evidence="7">Nicotinamide deamidase</fullName>
    </alternativeName>
</protein>
<keyword evidence="2" id="KW-0662">Pyridine nucleotide biosynthesis</keyword>
<evidence type="ECO:0000256" key="3">
    <source>
        <dbReference type="ARBA" id="ARBA00022723"/>
    </source>
</evidence>
<dbReference type="InterPro" id="IPR000868">
    <property type="entry name" value="Isochorismatase-like_dom"/>
</dbReference>
<comment type="pathway">
    <text evidence="5">Cofactor biosynthesis; nicotinate biosynthesis; nicotinate from nicotinamide: step 1/1.</text>
</comment>
<dbReference type="InterPro" id="IPR036380">
    <property type="entry name" value="Isochorismatase-like_sf"/>
</dbReference>
<dbReference type="CDD" id="cd01011">
    <property type="entry name" value="nicotinamidase"/>
    <property type="match status" value="1"/>
</dbReference>
<evidence type="ECO:0000256" key="5">
    <source>
        <dbReference type="ARBA" id="ARBA00037900"/>
    </source>
</evidence>
<keyword evidence="3" id="KW-0479">Metal-binding</keyword>
<dbReference type="RefSeq" id="WP_132524845.1">
    <property type="nucleotide sequence ID" value="NZ_SMFV01000001.1"/>
</dbReference>
<accession>A0A4R1GK43</accession>
<keyword evidence="4" id="KW-0378">Hydrolase</keyword>
<comment type="similarity">
    <text evidence="1">Belongs to the isochorismatase family.</text>
</comment>
<dbReference type="EC" id="3.5.1.19" evidence="6"/>
<evidence type="ECO:0000313" key="9">
    <source>
        <dbReference type="EMBL" id="TCK06369.1"/>
    </source>
</evidence>
<evidence type="ECO:0000256" key="7">
    <source>
        <dbReference type="ARBA" id="ARBA00043224"/>
    </source>
</evidence>
<dbReference type="OrthoDB" id="9796485at2"/>
<dbReference type="AlphaFoldDB" id="A0A4R1GK43"/>
<evidence type="ECO:0000256" key="4">
    <source>
        <dbReference type="ARBA" id="ARBA00022801"/>
    </source>
</evidence>
<dbReference type="GO" id="GO:0008936">
    <property type="term" value="F:nicotinamidase activity"/>
    <property type="evidence" value="ECO:0007669"/>
    <property type="project" value="UniProtKB-EC"/>
</dbReference>
<evidence type="ECO:0000313" key="10">
    <source>
        <dbReference type="Proteomes" id="UP000295777"/>
    </source>
</evidence>
<evidence type="ECO:0000256" key="6">
    <source>
        <dbReference type="ARBA" id="ARBA00039017"/>
    </source>
</evidence>
<dbReference type="InterPro" id="IPR052347">
    <property type="entry name" value="Isochorismatase_Nicotinamidase"/>
</dbReference>
<evidence type="ECO:0000259" key="8">
    <source>
        <dbReference type="Pfam" id="PF00857"/>
    </source>
</evidence>
<dbReference type="PANTHER" id="PTHR11080:SF2">
    <property type="entry name" value="LD05707P"/>
    <property type="match status" value="1"/>
</dbReference>
<organism evidence="9 10">
    <name type="scientific">Phorcysia thermohydrogeniphila</name>
    <dbReference type="NCBI Taxonomy" id="936138"/>
    <lineage>
        <taxon>Bacteria</taxon>
        <taxon>Pseudomonadati</taxon>
        <taxon>Aquificota</taxon>
        <taxon>Aquificia</taxon>
        <taxon>Desulfurobacteriales</taxon>
        <taxon>Desulfurobacteriaceae</taxon>
        <taxon>Phorcysia</taxon>
    </lineage>
</organism>
<feature type="domain" description="Isochorismatase-like" evidence="8">
    <location>
        <begin position="10"/>
        <end position="188"/>
    </location>
</feature>
<evidence type="ECO:0000256" key="1">
    <source>
        <dbReference type="ARBA" id="ARBA00006336"/>
    </source>
</evidence>
<dbReference type="GO" id="GO:0019363">
    <property type="term" value="P:pyridine nucleotide biosynthetic process"/>
    <property type="evidence" value="ECO:0007669"/>
    <property type="project" value="UniProtKB-KW"/>
</dbReference>
<reference evidence="9 10" key="1">
    <citation type="submission" date="2019-03" db="EMBL/GenBank/DDBJ databases">
        <title>Genomic Encyclopedia of Archaeal and Bacterial Type Strains, Phase II (KMG-II): from individual species to whole genera.</title>
        <authorList>
            <person name="Goeker M."/>
        </authorList>
    </citation>
    <scope>NUCLEOTIDE SEQUENCE [LARGE SCALE GENOMIC DNA]</scope>
    <source>
        <strain evidence="9 10">DSM 24425</strain>
    </source>
</reference>
<sequence>MKVKVTPYDALIIVDVQKDFLPGGALPVPKGDEVVEPLNEYIAFFTSKGQPIFATRDWHPENHVSFRENGGLWPKHCVQWTEGASFADGLKLPPDTFIINKGDRPELEAYSGFQGTLLHSLLKERGVKRLFIGGLATDYCVKNTVLGALNLGYTVFFLEDASRGVDVNPGDVERAVEEMLLRGAVKATLDDLR</sequence>
<dbReference type="PANTHER" id="PTHR11080">
    <property type="entry name" value="PYRAZINAMIDASE/NICOTINAMIDASE"/>
    <property type="match status" value="1"/>
</dbReference>
<keyword evidence="10" id="KW-1185">Reference proteome</keyword>
<name>A0A4R1GK43_9BACT</name>
<dbReference type="EMBL" id="SMFV01000001">
    <property type="protein sequence ID" value="TCK06369.1"/>
    <property type="molecule type" value="Genomic_DNA"/>
</dbReference>
<gene>
    <name evidence="9" type="ORF">CLV27_0170</name>
</gene>
<dbReference type="SUPFAM" id="SSF52499">
    <property type="entry name" value="Isochorismatase-like hydrolases"/>
    <property type="match status" value="1"/>
</dbReference>
<dbReference type="Gene3D" id="3.40.50.850">
    <property type="entry name" value="Isochorismatase-like"/>
    <property type="match status" value="1"/>
</dbReference>
<dbReference type="Pfam" id="PF00857">
    <property type="entry name" value="Isochorismatase"/>
    <property type="match status" value="1"/>
</dbReference>
<proteinExistence type="inferred from homology"/>